<dbReference type="Pfam" id="PF00583">
    <property type="entry name" value="Acetyltransf_1"/>
    <property type="match status" value="1"/>
</dbReference>
<dbReference type="InterPro" id="IPR050832">
    <property type="entry name" value="Bact_Acetyltransf"/>
</dbReference>
<sequence>MDRSDPGAPEAVALLDALSDALGAITGDSGRASFDPDDVRGERACFVLARGCDGRALGCGALRPLGDDIAEIKRMYAAPGSAGVGSALLAWLEAEAARLGYRALWLETRLVNTRAVRFYEGRGYARIANYGKYAGNAQAVCLAKQLV</sequence>
<accession>A0A2U2HEN3</accession>
<protein>
    <submittedName>
        <fullName evidence="4">N-acetyltransferase</fullName>
    </submittedName>
</protein>
<dbReference type="Gene3D" id="3.40.630.30">
    <property type="match status" value="1"/>
</dbReference>
<keyword evidence="5" id="KW-1185">Reference proteome</keyword>
<comment type="caution">
    <text evidence="4">The sequence shown here is derived from an EMBL/GenBank/DDBJ whole genome shotgun (WGS) entry which is preliminary data.</text>
</comment>
<gene>
    <name evidence="4" type="ORF">C7C56_023350</name>
</gene>
<evidence type="ECO:0000256" key="2">
    <source>
        <dbReference type="ARBA" id="ARBA00023315"/>
    </source>
</evidence>
<dbReference type="SUPFAM" id="SSF55729">
    <property type="entry name" value="Acyl-CoA N-acyltransferases (Nat)"/>
    <property type="match status" value="1"/>
</dbReference>
<evidence type="ECO:0000313" key="4">
    <source>
        <dbReference type="EMBL" id="PWF42108.1"/>
    </source>
</evidence>
<proteinExistence type="predicted"/>
<dbReference type="AlphaFoldDB" id="A0A2U2HEN3"/>
<evidence type="ECO:0000256" key="1">
    <source>
        <dbReference type="ARBA" id="ARBA00022679"/>
    </source>
</evidence>
<dbReference type="CDD" id="cd04301">
    <property type="entry name" value="NAT_SF"/>
    <property type="match status" value="1"/>
</dbReference>
<dbReference type="Proteomes" id="UP000241421">
    <property type="component" value="Unassembled WGS sequence"/>
</dbReference>
<name>A0A2U2HEN3_9BURK</name>
<dbReference type="GO" id="GO:0016747">
    <property type="term" value="F:acyltransferase activity, transferring groups other than amino-acyl groups"/>
    <property type="evidence" value="ECO:0007669"/>
    <property type="project" value="InterPro"/>
</dbReference>
<dbReference type="PANTHER" id="PTHR43877:SF2">
    <property type="entry name" value="AMINOALKYLPHOSPHONATE N-ACETYLTRANSFERASE-RELATED"/>
    <property type="match status" value="1"/>
</dbReference>
<organism evidence="4 5">
    <name type="scientific">Massilia glaciei</name>
    <dbReference type="NCBI Taxonomy" id="1524097"/>
    <lineage>
        <taxon>Bacteria</taxon>
        <taxon>Pseudomonadati</taxon>
        <taxon>Pseudomonadota</taxon>
        <taxon>Betaproteobacteria</taxon>
        <taxon>Burkholderiales</taxon>
        <taxon>Oxalobacteraceae</taxon>
        <taxon>Telluria group</taxon>
        <taxon>Massilia</taxon>
    </lineage>
</organism>
<dbReference type="InterPro" id="IPR000182">
    <property type="entry name" value="GNAT_dom"/>
</dbReference>
<reference evidence="4 5" key="1">
    <citation type="submission" date="2018-04" db="EMBL/GenBank/DDBJ databases">
        <title>Massilia violaceinigra sp. nov., a novel purple-pigmented bacterium isolated from Tianshan glacier, Xinjiang, China.</title>
        <authorList>
            <person name="Wang H."/>
        </authorList>
    </citation>
    <scope>NUCLEOTIDE SEQUENCE [LARGE SCALE GENOMIC DNA]</scope>
    <source>
        <strain evidence="4 5">B448-2</strain>
    </source>
</reference>
<feature type="domain" description="N-acetyltransferase" evidence="3">
    <location>
        <begin position="1"/>
        <end position="147"/>
    </location>
</feature>
<evidence type="ECO:0000313" key="5">
    <source>
        <dbReference type="Proteomes" id="UP000241421"/>
    </source>
</evidence>
<keyword evidence="2" id="KW-0012">Acyltransferase</keyword>
<dbReference type="EMBL" id="PXWF02000302">
    <property type="protein sequence ID" value="PWF42108.1"/>
    <property type="molecule type" value="Genomic_DNA"/>
</dbReference>
<keyword evidence="1 4" id="KW-0808">Transferase</keyword>
<dbReference type="InterPro" id="IPR016181">
    <property type="entry name" value="Acyl_CoA_acyltransferase"/>
</dbReference>
<evidence type="ECO:0000259" key="3">
    <source>
        <dbReference type="PROSITE" id="PS51186"/>
    </source>
</evidence>
<dbReference type="OrthoDB" id="9803233at2"/>
<dbReference type="PANTHER" id="PTHR43877">
    <property type="entry name" value="AMINOALKYLPHOSPHONATE N-ACETYLTRANSFERASE-RELATED-RELATED"/>
    <property type="match status" value="1"/>
</dbReference>
<dbReference type="PROSITE" id="PS51186">
    <property type="entry name" value="GNAT"/>
    <property type="match status" value="1"/>
</dbReference>